<name>A0ABU6LH24_9GAMM</name>
<gene>
    <name evidence="1" type="ORF">VXS00_09330</name>
</gene>
<proteinExistence type="predicted"/>
<dbReference type="RefSeq" id="WP_327779734.1">
    <property type="nucleotide sequence ID" value="NZ_JAYXUD010000006.1"/>
</dbReference>
<protein>
    <submittedName>
        <fullName evidence="1">Uncharacterized protein</fullName>
    </submittedName>
</protein>
<sequence>MENVVTHVKATYFDGSLKKAADFFGVSPVAFRKWELEKEFPAKSGRMQQAHELTQLDYVVLSPSIFKLPVM</sequence>
<evidence type="ECO:0000313" key="2">
    <source>
        <dbReference type="Proteomes" id="UP001339429"/>
    </source>
</evidence>
<reference evidence="1 2" key="1">
    <citation type="submission" date="2024-01" db="EMBL/GenBank/DDBJ databases">
        <title>Active colonisers of the gastrointestinal tract of Atlantic salmon farmed in a warm water region.</title>
        <authorList>
            <person name="Bowman J.P."/>
        </authorList>
    </citation>
    <scope>NUCLEOTIDE SEQUENCE [LARGE SCALE GENOMIC DNA]</scope>
    <source>
        <strain evidence="1 2">S4MW1</strain>
    </source>
</reference>
<organism evidence="1 2">
    <name type="scientific">Photobacterium piscicola</name>
    <dbReference type="NCBI Taxonomy" id="1378299"/>
    <lineage>
        <taxon>Bacteria</taxon>
        <taxon>Pseudomonadati</taxon>
        <taxon>Pseudomonadota</taxon>
        <taxon>Gammaproteobacteria</taxon>
        <taxon>Vibrionales</taxon>
        <taxon>Vibrionaceae</taxon>
        <taxon>Photobacterium</taxon>
    </lineage>
</organism>
<evidence type="ECO:0000313" key="1">
    <source>
        <dbReference type="EMBL" id="MEC6898839.1"/>
    </source>
</evidence>
<dbReference type="Proteomes" id="UP001339429">
    <property type="component" value="Unassembled WGS sequence"/>
</dbReference>
<accession>A0ABU6LH24</accession>
<feature type="non-terminal residue" evidence="1">
    <location>
        <position position="71"/>
    </location>
</feature>
<keyword evidence="2" id="KW-1185">Reference proteome</keyword>
<dbReference type="EMBL" id="JAYXUD010000006">
    <property type="protein sequence ID" value="MEC6898839.1"/>
    <property type="molecule type" value="Genomic_DNA"/>
</dbReference>
<comment type="caution">
    <text evidence="1">The sequence shown here is derived from an EMBL/GenBank/DDBJ whole genome shotgun (WGS) entry which is preliminary data.</text>
</comment>